<proteinExistence type="predicted"/>
<accession>A0ABP4JTA2</accession>
<feature type="compositionally biased region" description="Low complexity" evidence="1">
    <location>
        <begin position="51"/>
        <end position="61"/>
    </location>
</feature>
<name>A0ABP4JTA2_9ACTN</name>
<feature type="compositionally biased region" description="Gly residues" evidence="1">
    <location>
        <begin position="41"/>
        <end position="50"/>
    </location>
</feature>
<dbReference type="EMBL" id="BAAAIZ010000063">
    <property type="protein sequence ID" value="GAA1428552.1"/>
    <property type="molecule type" value="Genomic_DNA"/>
</dbReference>
<organism evidence="2 3">
    <name type="scientific">Streptomyces thermospinosisporus</name>
    <dbReference type="NCBI Taxonomy" id="161482"/>
    <lineage>
        <taxon>Bacteria</taxon>
        <taxon>Bacillati</taxon>
        <taxon>Actinomycetota</taxon>
        <taxon>Actinomycetes</taxon>
        <taxon>Kitasatosporales</taxon>
        <taxon>Streptomycetaceae</taxon>
        <taxon>Streptomyces</taxon>
    </lineage>
</organism>
<evidence type="ECO:0000313" key="2">
    <source>
        <dbReference type="EMBL" id="GAA1428552.1"/>
    </source>
</evidence>
<evidence type="ECO:0000256" key="1">
    <source>
        <dbReference type="SAM" id="MobiDB-lite"/>
    </source>
</evidence>
<reference evidence="3" key="1">
    <citation type="journal article" date="2019" name="Int. J. Syst. Evol. Microbiol.">
        <title>The Global Catalogue of Microorganisms (GCM) 10K type strain sequencing project: providing services to taxonomists for standard genome sequencing and annotation.</title>
        <authorList>
            <consortium name="The Broad Institute Genomics Platform"/>
            <consortium name="The Broad Institute Genome Sequencing Center for Infectious Disease"/>
            <person name="Wu L."/>
            <person name="Ma J."/>
        </authorList>
    </citation>
    <scope>NUCLEOTIDE SEQUENCE [LARGE SCALE GENOMIC DNA]</scope>
    <source>
        <strain evidence="3">JCM 11756</strain>
    </source>
</reference>
<evidence type="ECO:0008006" key="4">
    <source>
        <dbReference type="Google" id="ProtNLM"/>
    </source>
</evidence>
<sequence>MSLARLMAMKPRGNTLKLTAVSALVVLTLTGFSTGRHGGSHGHGGGGGGCSSSSQNHDSSTSGGGSHRDDDYDSDSDYDSDYDYDGDTGYDDSYDDTDTSGGSGADSGSSSGLEEGTVKLVRCATKASPYATVEVTNPNAANATFSVTIAFRDGKGNLVSTSTRTVEVPGADSATAQVAVSGSAAKVARCDVEPKAPALR</sequence>
<keyword evidence="3" id="KW-1185">Reference proteome</keyword>
<comment type="caution">
    <text evidence="2">The sequence shown here is derived from an EMBL/GenBank/DDBJ whole genome shotgun (WGS) entry which is preliminary data.</text>
</comment>
<protein>
    <recommendedName>
        <fullName evidence="4">Secreted protein</fullName>
    </recommendedName>
</protein>
<dbReference type="Proteomes" id="UP001500973">
    <property type="component" value="Unassembled WGS sequence"/>
</dbReference>
<gene>
    <name evidence="2" type="ORF">GCM10009601_42050</name>
</gene>
<feature type="region of interest" description="Disordered" evidence="1">
    <location>
        <begin position="37"/>
        <end position="113"/>
    </location>
</feature>
<evidence type="ECO:0000313" key="3">
    <source>
        <dbReference type="Proteomes" id="UP001500973"/>
    </source>
</evidence>
<feature type="compositionally biased region" description="Acidic residues" evidence="1">
    <location>
        <begin position="71"/>
        <end position="98"/>
    </location>
</feature>